<evidence type="ECO:0000256" key="1">
    <source>
        <dbReference type="SAM" id="MobiDB-lite"/>
    </source>
</evidence>
<keyword evidence="3" id="KW-1185">Reference proteome</keyword>
<feature type="region of interest" description="Disordered" evidence="1">
    <location>
        <begin position="91"/>
        <end position="127"/>
    </location>
</feature>
<sequence>MEDVRTRRRADISSDYDQLLVAKIKLKLKKHWATGETELQRFKVTFIPDTNKLNGFKITLNKRFQALQDLLKEEKTKNYGGRLKWDQRSTDFNVSEGAGPQEASSQGVDLYVNYGQDSRKEQEEDSN</sequence>
<organism evidence="2 3">
    <name type="scientific">Schistosoma mattheei</name>
    <dbReference type="NCBI Taxonomy" id="31246"/>
    <lineage>
        <taxon>Eukaryota</taxon>
        <taxon>Metazoa</taxon>
        <taxon>Spiralia</taxon>
        <taxon>Lophotrochozoa</taxon>
        <taxon>Platyhelminthes</taxon>
        <taxon>Trematoda</taxon>
        <taxon>Digenea</taxon>
        <taxon>Strigeidida</taxon>
        <taxon>Schistosomatoidea</taxon>
        <taxon>Schistosomatidae</taxon>
        <taxon>Schistosoma</taxon>
    </lineage>
</organism>
<name>A0A183PZX7_9TREM</name>
<reference evidence="2 3" key="1">
    <citation type="submission" date="2018-11" db="EMBL/GenBank/DDBJ databases">
        <authorList>
            <consortium name="Pathogen Informatics"/>
        </authorList>
    </citation>
    <scope>NUCLEOTIDE SEQUENCE [LARGE SCALE GENOMIC DNA]</scope>
    <source>
        <strain>Denwood</strain>
        <strain evidence="3">Zambia</strain>
    </source>
</reference>
<dbReference type="AlphaFoldDB" id="A0A183PZX7"/>
<protein>
    <submittedName>
        <fullName evidence="2">Uncharacterized protein</fullName>
    </submittedName>
</protein>
<accession>A0A183PZX7</accession>
<evidence type="ECO:0000313" key="3">
    <source>
        <dbReference type="Proteomes" id="UP000269396"/>
    </source>
</evidence>
<proteinExistence type="predicted"/>
<dbReference type="EMBL" id="UZAL01043259">
    <property type="protein sequence ID" value="VDP81076.1"/>
    <property type="molecule type" value="Genomic_DNA"/>
</dbReference>
<dbReference type="STRING" id="31246.A0A183PZX7"/>
<evidence type="ECO:0000313" key="2">
    <source>
        <dbReference type="EMBL" id="VDP81076.1"/>
    </source>
</evidence>
<dbReference type="Proteomes" id="UP000269396">
    <property type="component" value="Unassembled WGS sequence"/>
</dbReference>
<feature type="compositionally biased region" description="Basic and acidic residues" evidence="1">
    <location>
        <begin position="117"/>
        <end position="127"/>
    </location>
</feature>
<gene>
    <name evidence="2" type="ORF">SMTD_LOCUS19911</name>
</gene>